<evidence type="ECO:0000259" key="4">
    <source>
        <dbReference type="PROSITE" id="PS50837"/>
    </source>
</evidence>
<dbReference type="PROSITE" id="PS50294">
    <property type="entry name" value="WD_REPEATS_REGION"/>
    <property type="match status" value="11"/>
</dbReference>
<dbReference type="InterPro" id="IPR010730">
    <property type="entry name" value="HET"/>
</dbReference>
<organism evidence="5 6">
    <name type="scientific">Setomelanomma holmii</name>
    <dbReference type="NCBI Taxonomy" id="210430"/>
    <lineage>
        <taxon>Eukaryota</taxon>
        <taxon>Fungi</taxon>
        <taxon>Dikarya</taxon>
        <taxon>Ascomycota</taxon>
        <taxon>Pezizomycotina</taxon>
        <taxon>Dothideomycetes</taxon>
        <taxon>Pleosporomycetidae</taxon>
        <taxon>Pleosporales</taxon>
        <taxon>Pleosporineae</taxon>
        <taxon>Phaeosphaeriaceae</taxon>
        <taxon>Setomelanomma</taxon>
    </lineage>
</organism>
<dbReference type="InterPro" id="IPR019775">
    <property type="entry name" value="WD40_repeat_CS"/>
</dbReference>
<keyword evidence="2" id="KW-0677">Repeat</keyword>
<protein>
    <submittedName>
        <fullName evidence="5">Beta transducin-like protein HET-D2Y</fullName>
    </submittedName>
</protein>
<feature type="repeat" description="WD" evidence="3">
    <location>
        <begin position="1037"/>
        <end position="1078"/>
    </location>
</feature>
<name>A0A9P4HHS7_9PLEO</name>
<dbReference type="OrthoDB" id="538223at2759"/>
<dbReference type="Gene3D" id="2.130.10.10">
    <property type="entry name" value="YVTN repeat-like/Quinoprotein amine dehydrogenase"/>
    <property type="match status" value="7"/>
</dbReference>
<evidence type="ECO:0000256" key="1">
    <source>
        <dbReference type="ARBA" id="ARBA00022574"/>
    </source>
</evidence>
<dbReference type="SUPFAM" id="SSF50978">
    <property type="entry name" value="WD40 repeat-like"/>
    <property type="match status" value="2"/>
</dbReference>
<feature type="domain" description="NACHT" evidence="4">
    <location>
        <begin position="296"/>
        <end position="517"/>
    </location>
</feature>
<gene>
    <name evidence="5" type="ORF">EK21DRAFT_54914</name>
</gene>
<dbReference type="Proteomes" id="UP000799777">
    <property type="component" value="Unassembled WGS sequence"/>
</dbReference>
<dbReference type="Pfam" id="PF06985">
    <property type="entry name" value="HET"/>
    <property type="match status" value="1"/>
</dbReference>
<comment type="caution">
    <text evidence="5">The sequence shown here is derived from an EMBL/GenBank/DDBJ whole genome shotgun (WGS) entry which is preliminary data.</text>
</comment>
<dbReference type="InterPro" id="IPR036322">
    <property type="entry name" value="WD40_repeat_dom_sf"/>
</dbReference>
<dbReference type="InterPro" id="IPR020472">
    <property type="entry name" value="WD40_PAC1"/>
</dbReference>
<sequence length="1378" mass="152915">MRLLQYNESGDLSVHSFDDGATPPYAILSHTWGADGDEVTFADLETGDGKTKSGYEKILFCGKQARHDRLQHFWIDTCCIDTTDKAEHSWAIRSMFRWYCSAAKCYVYLSDVSARKRKASGTPTQSVWEPAFRSSRWFKRGWTLQELLAPTIVEFFSQEGKKLGNKMSLQQLLHKITSIPPEVLNGAPLSQSSINERLRWAEGRITKHDEDRAYSLQGILDIELAPVYGEGAVGAFERLRGEIHKLDRCIQDIRQADPRDDKKRIEDTKGGLLADSYRWVLSNITFRQWQEDQHGRLLWVKGDPGKGKTMLLCGVINELRDSMPQTTLLSYFFCQATDSRINSATAVLRGLLYMLMIQQPSLVSHIRKKNDHAGRALFEDANAWVALTDIFVDVLRDPSLRPTYLIIDALDECVTDRPKLLEFITKQSLTSHRVKWIVSSRNWPEIEALLEQTGHKVRLSLELNAESVAAAVDVFIQQRVERLAQKNKYRAETRHAVVQHLTSNANNTFLWAALVCQDLQTTANRHVLKKLALFPTGLDPLYRRMMHQISESDDAKICRGVLALTAVLYRPVTIPELVALVEQLKDVSDDPESVREIVSLCGSFLTLRDDTVYFVHQSAKDFLLAKALNEIFPGGTEDVHRSIFSNSLAILSRTLHRDMYSLKALGSLVEHVQPPELDPLAASCYSCVYWIDHLCNSNPMFLAVYTNCLQDKGTVDKFLREKFLYWLEALSLCGSMSKGVLSMAKLQSLFRGTGHSDSLRALVNDAYRFVTYHKGAIERYPLQTYASALLFSPRGSLIRQQFQHEDLEGITIKPAMSDAWSACLQTLEGHSSGVNSVAFSHNSTWLASASHDRTVKIWDAGSGACLQTLKGHSHGVFTVAFSHDSAWLASASDDRTVKIWDASSGACLQTLKGHSHGVFSAAFSHDSTRLASASHDKTVKIWDASSGACLQTLEGHSHDVRSVVFSHDSTQLASASWDSTVKIWDASSGTCLQTLKDHSDRVNSVAFSHDSAWLASASDDRTVKIWDASSGACLQTLKGHSYGVNSVAFSHDSTWLASASHDRTVKTWDASSGACLQTLEGHSDGVFSVAFSHDSAWFASASHDRTFKIWDASSGACLQTLEGHSHGVFSVAFSHDSTWLASASHDRTVKIWDASSGACLQTLEGHSRRVFSVAFSHDSAWLASASYDRTVKIWDASSGACLQTLEGHSHDVRSVVFSHDSTRLASASWDSTVKIWDASSGACLQTLKDHSDRVNLVAFSHDSAWLASASDDRTVKIWDASSGACLQMLEGHSHYVSSADLIYILASLRSDKPVTKLQQPVRQGTAISSDSTWISDNAQNLLWLPTEYRPVCSAVSGRCVGLGTGSGKVWICRFMQDP</sequence>
<keyword evidence="1 3" id="KW-0853">WD repeat</keyword>
<dbReference type="Pfam" id="PF24883">
    <property type="entry name" value="NPHP3_N"/>
    <property type="match status" value="1"/>
</dbReference>
<proteinExistence type="predicted"/>
<dbReference type="PANTHER" id="PTHR19848:SF8">
    <property type="entry name" value="F-BOX AND WD REPEAT DOMAIN CONTAINING 7"/>
    <property type="match status" value="1"/>
</dbReference>
<feature type="repeat" description="WD" evidence="3">
    <location>
        <begin position="1079"/>
        <end position="1120"/>
    </location>
</feature>
<feature type="repeat" description="WD" evidence="3">
    <location>
        <begin position="995"/>
        <end position="1036"/>
    </location>
</feature>
<dbReference type="PROSITE" id="PS50082">
    <property type="entry name" value="WD_REPEATS_2"/>
    <property type="match status" value="11"/>
</dbReference>
<dbReference type="Gene3D" id="3.40.50.300">
    <property type="entry name" value="P-loop containing nucleotide triphosphate hydrolases"/>
    <property type="match status" value="1"/>
</dbReference>
<dbReference type="PANTHER" id="PTHR19848">
    <property type="entry name" value="WD40 REPEAT PROTEIN"/>
    <property type="match status" value="1"/>
</dbReference>
<dbReference type="SUPFAM" id="SSF52540">
    <property type="entry name" value="P-loop containing nucleoside triphosphate hydrolases"/>
    <property type="match status" value="1"/>
</dbReference>
<feature type="repeat" description="WD" evidence="3">
    <location>
        <begin position="911"/>
        <end position="952"/>
    </location>
</feature>
<dbReference type="InterPro" id="IPR056884">
    <property type="entry name" value="NPHP3-like_N"/>
</dbReference>
<feature type="repeat" description="WD" evidence="3">
    <location>
        <begin position="1205"/>
        <end position="1246"/>
    </location>
</feature>
<dbReference type="FunFam" id="2.130.10.10:FF:000228">
    <property type="entry name" value="COMPASS-like H3K4 histone methylase component WDR5A"/>
    <property type="match status" value="1"/>
</dbReference>
<dbReference type="GO" id="GO:0035097">
    <property type="term" value="C:histone methyltransferase complex"/>
    <property type="evidence" value="ECO:0007669"/>
    <property type="project" value="UniProtKB-ARBA"/>
</dbReference>
<feature type="repeat" description="WD" evidence="3">
    <location>
        <begin position="1247"/>
        <end position="1288"/>
    </location>
</feature>
<dbReference type="CDD" id="cd00200">
    <property type="entry name" value="WD40"/>
    <property type="match status" value="2"/>
</dbReference>
<feature type="repeat" description="WD" evidence="3">
    <location>
        <begin position="869"/>
        <end position="910"/>
    </location>
</feature>
<dbReference type="SMART" id="SM00320">
    <property type="entry name" value="WD40"/>
    <property type="match status" value="11"/>
</dbReference>
<evidence type="ECO:0000313" key="6">
    <source>
        <dbReference type="Proteomes" id="UP000799777"/>
    </source>
</evidence>
<feature type="repeat" description="WD" evidence="3">
    <location>
        <begin position="1163"/>
        <end position="1204"/>
    </location>
</feature>
<feature type="repeat" description="WD" evidence="3">
    <location>
        <begin position="827"/>
        <end position="868"/>
    </location>
</feature>
<keyword evidence="6" id="KW-1185">Reference proteome</keyword>
<dbReference type="InterPro" id="IPR007111">
    <property type="entry name" value="NACHT_NTPase"/>
</dbReference>
<feature type="repeat" description="WD" evidence="3">
    <location>
        <begin position="1121"/>
        <end position="1162"/>
    </location>
</feature>
<dbReference type="FunFam" id="3.40.50.300:FF:001638">
    <property type="entry name" value="NACHT and WD40 domain protein"/>
    <property type="match status" value="1"/>
</dbReference>
<accession>A0A9P4HHS7</accession>
<reference evidence="5" key="1">
    <citation type="journal article" date="2020" name="Stud. Mycol.">
        <title>101 Dothideomycetes genomes: a test case for predicting lifestyles and emergence of pathogens.</title>
        <authorList>
            <person name="Haridas S."/>
            <person name="Albert R."/>
            <person name="Binder M."/>
            <person name="Bloem J."/>
            <person name="Labutti K."/>
            <person name="Salamov A."/>
            <person name="Andreopoulos B."/>
            <person name="Baker S."/>
            <person name="Barry K."/>
            <person name="Bills G."/>
            <person name="Bluhm B."/>
            <person name="Cannon C."/>
            <person name="Castanera R."/>
            <person name="Culley D."/>
            <person name="Daum C."/>
            <person name="Ezra D."/>
            <person name="Gonzalez J."/>
            <person name="Henrissat B."/>
            <person name="Kuo A."/>
            <person name="Liang C."/>
            <person name="Lipzen A."/>
            <person name="Lutzoni F."/>
            <person name="Magnuson J."/>
            <person name="Mondo S."/>
            <person name="Nolan M."/>
            <person name="Ohm R."/>
            <person name="Pangilinan J."/>
            <person name="Park H.-J."/>
            <person name="Ramirez L."/>
            <person name="Alfaro M."/>
            <person name="Sun H."/>
            <person name="Tritt A."/>
            <person name="Yoshinaga Y."/>
            <person name="Zwiers L.-H."/>
            <person name="Turgeon B."/>
            <person name="Goodwin S."/>
            <person name="Spatafora J."/>
            <person name="Crous P."/>
            <person name="Grigoriev I."/>
        </authorList>
    </citation>
    <scope>NUCLEOTIDE SEQUENCE</scope>
    <source>
        <strain evidence="5">CBS 110217</strain>
    </source>
</reference>
<evidence type="ECO:0000313" key="5">
    <source>
        <dbReference type="EMBL" id="KAF2035275.1"/>
    </source>
</evidence>
<evidence type="ECO:0000256" key="3">
    <source>
        <dbReference type="PROSITE-ProRule" id="PRU00221"/>
    </source>
</evidence>
<evidence type="ECO:0000256" key="2">
    <source>
        <dbReference type="ARBA" id="ARBA00022737"/>
    </source>
</evidence>
<dbReference type="InterPro" id="IPR015943">
    <property type="entry name" value="WD40/YVTN_repeat-like_dom_sf"/>
</dbReference>
<dbReference type="InterPro" id="IPR027417">
    <property type="entry name" value="P-loop_NTPase"/>
</dbReference>
<dbReference type="InterPro" id="IPR001680">
    <property type="entry name" value="WD40_rpt"/>
</dbReference>
<dbReference type="PROSITE" id="PS00678">
    <property type="entry name" value="WD_REPEATS_1"/>
    <property type="match status" value="9"/>
</dbReference>
<dbReference type="EMBL" id="ML978158">
    <property type="protein sequence ID" value="KAF2035275.1"/>
    <property type="molecule type" value="Genomic_DNA"/>
</dbReference>
<feature type="repeat" description="WD" evidence="3">
    <location>
        <begin position="953"/>
        <end position="994"/>
    </location>
</feature>
<dbReference type="Pfam" id="PF00400">
    <property type="entry name" value="WD40"/>
    <property type="match status" value="11"/>
</dbReference>
<dbReference type="PRINTS" id="PR00320">
    <property type="entry name" value="GPROTEINBRPT"/>
</dbReference>
<dbReference type="PROSITE" id="PS50837">
    <property type="entry name" value="NACHT"/>
    <property type="match status" value="1"/>
</dbReference>